<evidence type="ECO:0000313" key="4">
    <source>
        <dbReference type="EMBL" id="RPA89478.1"/>
    </source>
</evidence>
<protein>
    <submittedName>
        <fullName evidence="4">Uncharacterized protein</fullName>
    </submittedName>
</protein>
<dbReference type="OrthoDB" id="341259at2759"/>
<organism evidence="4 5">
    <name type="scientific">Choiromyces venosus 120613-1</name>
    <dbReference type="NCBI Taxonomy" id="1336337"/>
    <lineage>
        <taxon>Eukaryota</taxon>
        <taxon>Fungi</taxon>
        <taxon>Dikarya</taxon>
        <taxon>Ascomycota</taxon>
        <taxon>Pezizomycotina</taxon>
        <taxon>Pezizomycetes</taxon>
        <taxon>Pezizales</taxon>
        <taxon>Tuberaceae</taxon>
        <taxon>Choiromyces</taxon>
    </lineage>
</organism>
<keyword evidence="1" id="KW-0677">Repeat</keyword>
<reference evidence="4 5" key="1">
    <citation type="journal article" date="2018" name="Nat. Ecol. Evol.">
        <title>Pezizomycetes genomes reveal the molecular basis of ectomycorrhizal truffle lifestyle.</title>
        <authorList>
            <person name="Murat C."/>
            <person name="Payen T."/>
            <person name="Noel B."/>
            <person name="Kuo A."/>
            <person name="Morin E."/>
            <person name="Chen J."/>
            <person name="Kohler A."/>
            <person name="Krizsan K."/>
            <person name="Balestrini R."/>
            <person name="Da Silva C."/>
            <person name="Montanini B."/>
            <person name="Hainaut M."/>
            <person name="Levati E."/>
            <person name="Barry K.W."/>
            <person name="Belfiori B."/>
            <person name="Cichocki N."/>
            <person name="Clum A."/>
            <person name="Dockter R.B."/>
            <person name="Fauchery L."/>
            <person name="Guy J."/>
            <person name="Iotti M."/>
            <person name="Le Tacon F."/>
            <person name="Lindquist E.A."/>
            <person name="Lipzen A."/>
            <person name="Malagnac F."/>
            <person name="Mello A."/>
            <person name="Molinier V."/>
            <person name="Miyauchi S."/>
            <person name="Poulain J."/>
            <person name="Riccioni C."/>
            <person name="Rubini A."/>
            <person name="Sitrit Y."/>
            <person name="Splivallo R."/>
            <person name="Traeger S."/>
            <person name="Wang M."/>
            <person name="Zifcakova L."/>
            <person name="Wipf D."/>
            <person name="Zambonelli A."/>
            <person name="Paolocci F."/>
            <person name="Nowrousian M."/>
            <person name="Ottonello S."/>
            <person name="Baldrian P."/>
            <person name="Spatafora J.W."/>
            <person name="Henrissat B."/>
            <person name="Nagy L.G."/>
            <person name="Aury J.M."/>
            <person name="Wincker P."/>
            <person name="Grigoriev I.V."/>
            <person name="Bonfante P."/>
            <person name="Martin F.M."/>
        </authorList>
    </citation>
    <scope>NUCLEOTIDE SEQUENCE [LARGE SCALE GENOMIC DNA]</scope>
    <source>
        <strain evidence="4 5">120613-1</strain>
    </source>
</reference>
<dbReference type="Pfam" id="PF12796">
    <property type="entry name" value="Ank_2"/>
    <property type="match status" value="1"/>
</dbReference>
<dbReference type="SMART" id="SM00248">
    <property type="entry name" value="ANK"/>
    <property type="match status" value="2"/>
</dbReference>
<proteinExistence type="predicted"/>
<evidence type="ECO:0000256" key="1">
    <source>
        <dbReference type="ARBA" id="ARBA00022737"/>
    </source>
</evidence>
<dbReference type="PROSITE" id="PS50088">
    <property type="entry name" value="ANK_REPEAT"/>
    <property type="match status" value="1"/>
</dbReference>
<dbReference type="Proteomes" id="UP000276215">
    <property type="component" value="Unassembled WGS sequence"/>
</dbReference>
<accession>A0A3N4IXC4</accession>
<name>A0A3N4IXC4_9PEZI</name>
<dbReference type="PROSITE" id="PS50297">
    <property type="entry name" value="ANK_REP_REGION"/>
    <property type="match status" value="1"/>
</dbReference>
<keyword evidence="2 3" id="KW-0040">ANK repeat</keyword>
<dbReference type="STRING" id="1336337.A0A3N4IXC4"/>
<evidence type="ECO:0000256" key="3">
    <source>
        <dbReference type="PROSITE-ProRule" id="PRU00023"/>
    </source>
</evidence>
<feature type="repeat" description="ANK" evidence="3">
    <location>
        <begin position="34"/>
        <end position="55"/>
    </location>
</feature>
<dbReference type="SUPFAM" id="SSF48403">
    <property type="entry name" value="Ankyrin repeat"/>
    <property type="match status" value="1"/>
</dbReference>
<dbReference type="InterPro" id="IPR002110">
    <property type="entry name" value="Ankyrin_rpt"/>
</dbReference>
<feature type="non-terminal residue" evidence="4">
    <location>
        <position position="1"/>
    </location>
</feature>
<dbReference type="Gene3D" id="1.25.40.20">
    <property type="entry name" value="Ankyrin repeat-containing domain"/>
    <property type="match status" value="1"/>
</dbReference>
<dbReference type="InterPro" id="IPR036770">
    <property type="entry name" value="Ankyrin_rpt-contain_sf"/>
</dbReference>
<dbReference type="AlphaFoldDB" id="A0A3N4IXC4"/>
<gene>
    <name evidence="4" type="ORF">L873DRAFT_1721656</name>
</gene>
<dbReference type="PANTHER" id="PTHR24198">
    <property type="entry name" value="ANKYRIN REPEAT AND PROTEIN KINASE DOMAIN-CONTAINING PROTEIN"/>
    <property type="match status" value="1"/>
</dbReference>
<sequence>TPLLWAAWHGHPADVVEILLERKYVNPNVVDRGYGRMPLSLAVRHGHVAVVRMLLGREDLNPNPAETDDSRTPLIQTLELGLDLLHSDEISVNLRNLD</sequence>
<evidence type="ECO:0000313" key="5">
    <source>
        <dbReference type="Proteomes" id="UP000276215"/>
    </source>
</evidence>
<evidence type="ECO:0000256" key="2">
    <source>
        <dbReference type="ARBA" id="ARBA00023043"/>
    </source>
</evidence>
<keyword evidence="5" id="KW-1185">Reference proteome</keyword>
<dbReference type="EMBL" id="ML120577">
    <property type="protein sequence ID" value="RPA89478.1"/>
    <property type="molecule type" value="Genomic_DNA"/>
</dbReference>
<dbReference type="PANTHER" id="PTHR24198:SF165">
    <property type="entry name" value="ANKYRIN REPEAT-CONTAINING PROTEIN-RELATED"/>
    <property type="match status" value="1"/>
</dbReference>